<proteinExistence type="predicted"/>
<dbReference type="SUPFAM" id="SSF52540">
    <property type="entry name" value="P-loop containing nucleoside triphosphate hydrolases"/>
    <property type="match status" value="1"/>
</dbReference>
<sequence length="202" mass="23134">MRSIAIEREFGSGGREVGRLVAEQLGMPFYDGEILFNTAERSGMDLGQLRNFDERQAGSLLFDLALAGNPNAYSMRTRLYEMFEAMQGTVRQLAQKEPSVFIGRCSTETLSGKDGAPRALRVFIYASDQVERCRRIMNTEHVDEQDARSLMRHRDKEREQYFRYFTRKSWGDKANYDIQLNTSVLPVQQCADILAGIVRDMP</sequence>
<comment type="caution">
    <text evidence="1">The sequence shown here is derived from an EMBL/GenBank/DDBJ whole genome shotgun (WGS) entry which is preliminary data.</text>
</comment>
<dbReference type="RefSeq" id="WP_193500256.1">
    <property type="nucleotide sequence ID" value="NZ_JADCKC010000001.1"/>
</dbReference>
<organism evidence="1 2">
    <name type="scientific">Gemmiger gallinarum</name>
    <dbReference type="NCBI Taxonomy" id="2779354"/>
    <lineage>
        <taxon>Bacteria</taxon>
        <taxon>Bacillati</taxon>
        <taxon>Bacillota</taxon>
        <taxon>Clostridia</taxon>
        <taxon>Eubacteriales</taxon>
        <taxon>Gemmiger</taxon>
    </lineage>
</organism>
<dbReference type="EMBL" id="JADCKC010000001">
    <property type="protein sequence ID" value="MBE5036988.1"/>
    <property type="molecule type" value="Genomic_DNA"/>
</dbReference>
<reference evidence="1 2" key="1">
    <citation type="submission" date="2020-10" db="EMBL/GenBank/DDBJ databases">
        <title>ChiBAC.</title>
        <authorList>
            <person name="Zenner C."/>
            <person name="Hitch T.C.A."/>
            <person name="Clavel T."/>
        </authorList>
    </citation>
    <scope>NUCLEOTIDE SEQUENCE [LARGE SCALE GENOMIC DNA]</scope>
    <source>
        <strain evidence="1 2">DSM 109015</strain>
    </source>
</reference>
<keyword evidence="2" id="KW-1185">Reference proteome</keyword>
<dbReference type="Gene3D" id="3.40.50.300">
    <property type="entry name" value="P-loop containing nucleotide triphosphate hydrolases"/>
    <property type="match status" value="1"/>
</dbReference>
<gene>
    <name evidence="1" type="ORF">INF35_04215</name>
</gene>
<evidence type="ECO:0000313" key="2">
    <source>
        <dbReference type="Proteomes" id="UP000768567"/>
    </source>
</evidence>
<dbReference type="Proteomes" id="UP000768567">
    <property type="component" value="Unassembled WGS sequence"/>
</dbReference>
<evidence type="ECO:0000313" key="1">
    <source>
        <dbReference type="EMBL" id="MBE5036988.1"/>
    </source>
</evidence>
<name>A0ABR9R1K8_9FIRM</name>
<accession>A0ABR9R1K8</accession>
<dbReference type="InterPro" id="IPR027417">
    <property type="entry name" value="P-loop_NTPase"/>
</dbReference>
<dbReference type="Pfam" id="PF13189">
    <property type="entry name" value="Cytidylate_kin2"/>
    <property type="match status" value="1"/>
</dbReference>
<protein>
    <submittedName>
        <fullName evidence="1">Cytidylate kinase-like family protein</fullName>
    </submittedName>
</protein>